<keyword evidence="6 9" id="KW-0594">Phospholipid biosynthesis</keyword>
<proteinExistence type="inferred from homology"/>
<dbReference type="PANTHER" id="PTHR40029:SF2">
    <property type="entry name" value="HEPTAPRENYLGLYCERYL PHOSPHATE SYNTHASE"/>
    <property type="match status" value="1"/>
</dbReference>
<evidence type="ECO:0000256" key="4">
    <source>
        <dbReference type="ARBA" id="ARBA00022842"/>
    </source>
</evidence>
<dbReference type="InterPro" id="IPR010946">
    <property type="entry name" value="GGGP_synth"/>
</dbReference>
<dbReference type="NCBIfam" id="TIGR01769">
    <property type="entry name" value="GGGP"/>
    <property type="match status" value="1"/>
</dbReference>
<evidence type="ECO:0000256" key="5">
    <source>
        <dbReference type="ARBA" id="ARBA00023098"/>
    </source>
</evidence>
<dbReference type="EMBL" id="REFC01000011">
    <property type="protein sequence ID" value="RMA66310.1"/>
    <property type="molecule type" value="Genomic_DNA"/>
</dbReference>
<dbReference type="GO" id="GO:0000287">
    <property type="term" value="F:magnesium ion binding"/>
    <property type="evidence" value="ECO:0007669"/>
    <property type="project" value="UniProtKB-UniRule"/>
</dbReference>
<dbReference type="Proteomes" id="UP000271339">
    <property type="component" value="Unassembled WGS sequence"/>
</dbReference>
<feature type="binding site" evidence="9">
    <location>
        <position position="23"/>
    </location>
    <ligand>
        <name>Mg(2+)</name>
        <dbReference type="ChEBI" id="CHEBI:18420"/>
    </ligand>
</feature>
<feature type="binding site" evidence="9">
    <location>
        <begin position="202"/>
        <end position="203"/>
    </location>
    <ligand>
        <name>sn-glycerol 1-phosphate</name>
        <dbReference type="ChEBI" id="CHEBI:57685"/>
    </ligand>
</feature>
<keyword evidence="7 9" id="KW-1208">Phospholipid metabolism</keyword>
<keyword evidence="1 9" id="KW-0444">Lipid biosynthesis</keyword>
<dbReference type="SUPFAM" id="SSF51395">
    <property type="entry name" value="FMN-linked oxidoreductases"/>
    <property type="match status" value="1"/>
</dbReference>
<reference evidence="10 11" key="1">
    <citation type="submission" date="2018-10" db="EMBL/GenBank/DDBJ databases">
        <title>Genomic Encyclopedia of Archaeal and Bacterial Type Strains, Phase II (KMG-II): from individual species to whole genera.</title>
        <authorList>
            <person name="Goeker M."/>
        </authorList>
    </citation>
    <scope>NUCLEOTIDE SEQUENCE [LARGE SCALE GENOMIC DNA]</scope>
    <source>
        <strain evidence="10 11">DSM 23424</strain>
    </source>
</reference>
<sequence length="229" mass="24700">MIYYQSILKLASEKKKGLAILIDPDKFDVSEAAAFLKRIPKETTHLFVGGSTVVAQLTEGTVKALKALSNLPVILFPGDYTQITNRADAVLFLSLLSGRNPEYLVGQQVKSVAQLRISKLEIIPTAYILIDGGHESAVARVSQTKPLSQDDLETVIHTALAGQYMGAKLIYLEAGSGAKFSVQPMLIRAVKRVLNIPLIVGGGIRSDIQKQAAFDAGADMVVMGTVFEE</sequence>
<keyword evidence="2 9" id="KW-0808">Transferase</keyword>
<comment type="caution">
    <text evidence="10">The sequence shown here is derived from an EMBL/GenBank/DDBJ whole genome shotgun (WGS) entry which is preliminary data.</text>
</comment>
<dbReference type="OrthoDB" id="9807235at2"/>
<feature type="binding site" evidence="9">
    <location>
        <position position="51"/>
    </location>
    <ligand>
        <name>Mg(2+)</name>
        <dbReference type="ChEBI" id="CHEBI:18420"/>
    </ligand>
</feature>
<evidence type="ECO:0000313" key="10">
    <source>
        <dbReference type="EMBL" id="RMA66310.1"/>
    </source>
</evidence>
<dbReference type="EC" id="2.5.1.41" evidence="9"/>
<keyword evidence="5 9" id="KW-0443">Lipid metabolism</keyword>
<dbReference type="Gene3D" id="3.20.20.390">
    <property type="entry name" value="FMN-linked oxidoreductases"/>
    <property type="match status" value="1"/>
</dbReference>
<dbReference type="NCBIfam" id="TIGR01768">
    <property type="entry name" value="GGGP-family"/>
    <property type="match status" value="1"/>
</dbReference>
<comment type="cofactor">
    <cofactor evidence="9">
        <name>Mg(2+)</name>
        <dbReference type="ChEBI" id="CHEBI:18420"/>
    </cofactor>
</comment>
<evidence type="ECO:0000256" key="9">
    <source>
        <dbReference type="HAMAP-Rule" id="MF_00112"/>
    </source>
</evidence>
<evidence type="ECO:0000256" key="7">
    <source>
        <dbReference type="ARBA" id="ARBA00023264"/>
    </source>
</evidence>
<dbReference type="InterPro" id="IPR039074">
    <property type="entry name" value="GGGP/HepGP_synthase_I"/>
</dbReference>
<evidence type="ECO:0000256" key="3">
    <source>
        <dbReference type="ARBA" id="ARBA00022723"/>
    </source>
</evidence>
<comment type="function">
    <text evidence="9">Prenyltransferase that catalyzes the transfer of the geranylgeranyl moiety of geranylgeranyl diphosphate (GGPP) to the C3 hydroxyl of sn-glycerol-1-phosphate (G1P).</text>
</comment>
<gene>
    <name evidence="10" type="ORF">BXY75_0732</name>
</gene>
<evidence type="ECO:0000256" key="1">
    <source>
        <dbReference type="ARBA" id="ARBA00022516"/>
    </source>
</evidence>
<dbReference type="GO" id="GO:0047294">
    <property type="term" value="F:phosphoglycerol geranylgeranyltransferase activity"/>
    <property type="evidence" value="ECO:0007669"/>
    <property type="project" value="UniProtKB-UniRule"/>
</dbReference>
<feature type="binding site" evidence="9">
    <location>
        <begin position="224"/>
        <end position="225"/>
    </location>
    <ligand>
        <name>sn-glycerol 1-phosphate</name>
        <dbReference type="ChEBI" id="CHEBI:57685"/>
    </ligand>
</feature>
<organism evidence="10 11">
    <name type="scientific">Ulvibacter antarcticus</name>
    <dbReference type="NCBI Taxonomy" id="442714"/>
    <lineage>
        <taxon>Bacteria</taxon>
        <taxon>Pseudomonadati</taxon>
        <taxon>Bacteroidota</taxon>
        <taxon>Flavobacteriia</taxon>
        <taxon>Flavobacteriales</taxon>
        <taxon>Flavobacteriaceae</taxon>
        <taxon>Ulvibacter</taxon>
    </lineage>
</organism>
<dbReference type="InterPro" id="IPR008205">
    <property type="entry name" value="GGGP_HepGP_synthase"/>
</dbReference>
<keyword evidence="11" id="KW-1185">Reference proteome</keyword>
<comment type="caution">
    <text evidence="9">Lacks conserved residue(s) required for the propagation of feature annotation.</text>
</comment>
<comment type="catalytic activity">
    <reaction evidence="8 9">
        <text>sn-glycerol 1-phosphate + (2E,6E,10E)-geranylgeranyl diphosphate = sn-3-O-(geranylgeranyl)glycerol 1-phosphate + diphosphate</text>
        <dbReference type="Rhea" id="RHEA:23404"/>
        <dbReference type="ChEBI" id="CHEBI:33019"/>
        <dbReference type="ChEBI" id="CHEBI:57677"/>
        <dbReference type="ChEBI" id="CHEBI:57685"/>
        <dbReference type="ChEBI" id="CHEBI:58756"/>
        <dbReference type="EC" id="2.5.1.41"/>
    </reaction>
</comment>
<keyword evidence="4 9" id="KW-0460">Magnesium</keyword>
<evidence type="ECO:0000256" key="6">
    <source>
        <dbReference type="ARBA" id="ARBA00023209"/>
    </source>
</evidence>
<dbReference type="InterPro" id="IPR038597">
    <property type="entry name" value="GGGP/HepGP_synthase_sf"/>
</dbReference>
<accession>A0A3L9Z2E9</accession>
<protein>
    <recommendedName>
        <fullName evidence="9">Geranylgeranylglyceryl phosphate synthase</fullName>
        <shortName evidence="9">GGGP synthase</shortName>
        <shortName evidence="9">GGGPS</shortName>
        <ecNumber evidence="9">2.5.1.41</ecNumber>
    </recommendedName>
    <alternativeName>
        <fullName evidence="9">(S)-3-O-geranylgeranylglyceryl phosphate synthase</fullName>
    </alternativeName>
    <alternativeName>
        <fullName evidence="9">Phosphoglycerol geranylgeranyltransferase</fullName>
    </alternativeName>
</protein>
<dbReference type="GO" id="GO:0005737">
    <property type="term" value="C:cytoplasm"/>
    <property type="evidence" value="ECO:0007669"/>
    <property type="project" value="InterPro"/>
</dbReference>
<dbReference type="HAMAP" id="MF_00112">
    <property type="entry name" value="GGGP_HepGP_synthase"/>
    <property type="match status" value="1"/>
</dbReference>
<dbReference type="Pfam" id="PF01884">
    <property type="entry name" value="PcrB"/>
    <property type="match status" value="1"/>
</dbReference>
<dbReference type="AlphaFoldDB" id="A0A3L9Z2E9"/>
<dbReference type="NCBIfam" id="NF003198">
    <property type="entry name" value="PRK04169.1-2"/>
    <property type="match status" value="1"/>
</dbReference>
<keyword evidence="3 9" id="KW-0479">Metal-binding</keyword>
<dbReference type="GO" id="GO:0046474">
    <property type="term" value="P:glycerophospholipid biosynthetic process"/>
    <property type="evidence" value="ECO:0007669"/>
    <property type="project" value="UniProtKB-UniRule"/>
</dbReference>
<evidence type="ECO:0000313" key="11">
    <source>
        <dbReference type="Proteomes" id="UP000271339"/>
    </source>
</evidence>
<name>A0A3L9Z2E9_9FLAO</name>
<dbReference type="PANTHER" id="PTHR40029">
    <property type="match status" value="1"/>
</dbReference>
<dbReference type="GO" id="GO:0120536">
    <property type="term" value="F:heptaprenylglyceryl phosphate synthase activity"/>
    <property type="evidence" value="ECO:0007669"/>
    <property type="project" value="UniProtKB-ARBA"/>
</dbReference>
<evidence type="ECO:0000256" key="8">
    <source>
        <dbReference type="ARBA" id="ARBA00047288"/>
    </source>
</evidence>
<feature type="binding site" evidence="9">
    <location>
        <begin position="171"/>
        <end position="177"/>
    </location>
    <ligand>
        <name>sn-glycerol 1-phosphate</name>
        <dbReference type="ChEBI" id="CHEBI:57685"/>
    </ligand>
</feature>
<dbReference type="RefSeq" id="WP_121906310.1">
    <property type="nucleotide sequence ID" value="NZ_REFC01000011.1"/>
</dbReference>
<evidence type="ECO:0000256" key="2">
    <source>
        <dbReference type="ARBA" id="ARBA00022679"/>
    </source>
</evidence>
<comment type="similarity">
    <text evidence="9">Belongs to the GGGP/HepGP synthase family. Group II subfamily.</text>
</comment>